<feature type="region of interest" description="Disordered" evidence="1">
    <location>
        <begin position="1"/>
        <end position="22"/>
    </location>
</feature>
<feature type="region of interest" description="Disordered" evidence="1">
    <location>
        <begin position="386"/>
        <end position="422"/>
    </location>
</feature>
<gene>
    <name evidence="2" type="ORF">BOX15_Mlig000065g3</name>
</gene>
<organism evidence="2 3">
    <name type="scientific">Macrostomum lignano</name>
    <dbReference type="NCBI Taxonomy" id="282301"/>
    <lineage>
        <taxon>Eukaryota</taxon>
        <taxon>Metazoa</taxon>
        <taxon>Spiralia</taxon>
        <taxon>Lophotrochozoa</taxon>
        <taxon>Platyhelminthes</taxon>
        <taxon>Rhabditophora</taxon>
        <taxon>Macrostomorpha</taxon>
        <taxon>Macrostomida</taxon>
        <taxon>Macrostomidae</taxon>
        <taxon>Macrostomum</taxon>
    </lineage>
</organism>
<proteinExistence type="predicted"/>
<evidence type="ECO:0000313" key="3">
    <source>
        <dbReference type="Proteomes" id="UP000215902"/>
    </source>
</evidence>
<evidence type="ECO:0000256" key="1">
    <source>
        <dbReference type="SAM" id="MobiDB-lite"/>
    </source>
</evidence>
<name>A0A267E722_9PLAT</name>
<dbReference type="Proteomes" id="UP000215902">
    <property type="component" value="Unassembled WGS sequence"/>
</dbReference>
<keyword evidence="3" id="KW-1185">Reference proteome</keyword>
<comment type="caution">
    <text evidence="2">The sequence shown here is derived from an EMBL/GenBank/DDBJ whole genome shotgun (WGS) entry which is preliminary data.</text>
</comment>
<dbReference type="EMBL" id="NIVC01002502">
    <property type="protein sequence ID" value="PAA57318.1"/>
    <property type="molecule type" value="Genomic_DNA"/>
</dbReference>
<feature type="compositionally biased region" description="Low complexity" evidence="1">
    <location>
        <begin position="400"/>
        <end position="411"/>
    </location>
</feature>
<feature type="region of interest" description="Disordered" evidence="1">
    <location>
        <begin position="87"/>
        <end position="135"/>
    </location>
</feature>
<protein>
    <submittedName>
        <fullName evidence="2">Uncharacterized protein</fullName>
    </submittedName>
</protein>
<reference evidence="2 3" key="1">
    <citation type="submission" date="2017-06" db="EMBL/GenBank/DDBJ databases">
        <title>A platform for efficient transgenesis in Macrostomum lignano, a flatworm model organism for stem cell research.</title>
        <authorList>
            <person name="Berezikov E."/>
        </authorList>
    </citation>
    <scope>NUCLEOTIDE SEQUENCE [LARGE SCALE GENOMIC DNA]</scope>
    <source>
        <strain evidence="2">DV1</strain>
        <tissue evidence="2">Whole organism</tissue>
    </source>
</reference>
<sequence>MASATFSMPSQPLRGGGGGSGGGGTFSPLTMFECTISSATMLIDNMAVRDLLLAFRIVAQLNGHLMEVLDPAVQRLASVADEHALCPPPPPAFADSSSTSSKPDKAEKLLMQQQQQQQQFSQPATSMKLEASTADSDDDCVLMETDFMLDQSGLGGSRLGGGRSQQVLMGAGSSGLAGDDSALMGGSGGAGSGGVGELSNEWKSVLRRAYRVLKDETGSNVFDFALPYSAKANVQAANRVIDKALMLGRERPANLQAWRTVSQKYLRNWYSQNLRRDYNAKARQSKLNSLIFVQTKLNRRQKSYEAIKDSLDEQSRQRYQSVLTRDYTSSDEETGADLDSAETARVRCLAWESAELRSVKQHLDGVFVEQLADEKQRAELQRLQRNLACQSERPPPPDCAPWARDPAWAPAGAQQDYSGDGQ</sequence>
<dbReference type="AlphaFoldDB" id="A0A267E722"/>
<feature type="compositionally biased region" description="Polar residues" evidence="1">
    <location>
        <begin position="1"/>
        <end position="10"/>
    </location>
</feature>
<accession>A0A267E722</accession>
<evidence type="ECO:0000313" key="2">
    <source>
        <dbReference type="EMBL" id="PAA57318.1"/>
    </source>
</evidence>